<keyword evidence="2" id="KW-1185">Reference proteome</keyword>
<reference evidence="1 2" key="2">
    <citation type="journal article" date="2022" name="Mol. Ecol. Resour.">
        <title>The genomes of chicory, endive, great burdock and yacon provide insights into Asteraceae paleo-polyploidization history and plant inulin production.</title>
        <authorList>
            <person name="Fan W."/>
            <person name="Wang S."/>
            <person name="Wang H."/>
            <person name="Wang A."/>
            <person name="Jiang F."/>
            <person name="Liu H."/>
            <person name="Zhao H."/>
            <person name="Xu D."/>
            <person name="Zhang Y."/>
        </authorList>
    </citation>
    <scope>NUCLEOTIDE SEQUENCE [LARGE SCALE GENOMIC DNA]</scope>
    <source>
        <strain evidence="2">cv. Yunnan</strain>
        <tissue evidence="1">Leaves</tissue>
    </source>
</reference>
<accession>A0ACB9HH43</accession>
<name>A0ACB9HH43_9ASTR</name>
<protein>
    <submittedName>
        <fullName evidence="1">Uncharacterized protein</fullName>
    </submittedName>
</protein>
<evidence type="ECO:0000313" key="2">
    <source>
        <dbReference type="Proteomes" id="UP001056120"/>
    </source>
</evidence>
<sequence>MMGGTFLANGTTRDSFTKELIVSQICCMNDLCETVTLTPMTNLYSAELIMNTHGTNQLPVISEHVAVGILDRECINIACRALAIRVYLSTLGN</sequence>
<proteinExistence type="predicted"/>
<organism evidence="1 2">
    <name type="scientific">Smallanthus sonchifolius</name>
    <dbReference type="NCBI Taxonomy" id="185202"/>
    <lineage>
        <taxon>Eukaryota</taxon>
        <taxon>Viridiplantae</taxon>
        <taxon>Streptophyta</taxon>
        <taxon>Embryophyta</taxon>
        <taxon>Tracheophyta</taxon>
        <taxon>Spermatophyta</taxon>
        <taxon>Magnoliopsida</taxon>
        <taxon>eudicotyledons</taxon>
        <taxon>Gunneridae</taxon>
        <taxon>Pentapetalae</taxon>
        <taxon>asterids</taxon>
        <taxon>campanulids</taxon>
        <taxon>Asterales</taxon>
        <taxon>Asteraceae</taxon>
        <taxon>Asteroideae</taxon>
        <taxon>Heliantheae alliance</taxon>
        <taxon>Millerieae</taxon>
        <taxon>Smallanthus</taxon>
    </lineage>
</organism>
<gene>
    <name evidence="1" type="ORF">L1987_37781</name>
</gene>
<reference evidence="2" key="1">
    <citation type="journal article" date="2022" name="Mol. Ecol. Resour.">
        <title>The genomes of chicory, endive, great burdock and yacon provide insights into Asteraceae palaeo-polyploidization history and plant inulin production.</title>
        <authorList>
            <person name="Fan W."/>
            <person name="Wang S."/>
            <person name="Wang H."/>
            <person name="Wang A."/>
            <person name="Jiang F."/>
            <person name="Liu H."/>
            <person name="Zhao H."/>
            <person name="Xu D."/>
            <person name="Zhang Y."/>
        </authorList>
    </citation>
    <scope>NUCLEOTIDE SEQUENCE [LARGE SCALE GENOMIC DNA]</scope>
    <source>
        <strain evidence="2">cv. Yunnan</strain>
    </source>
</reference>
<dbReference type="Proteomes" id="UP001056120">
    <property type="component" value="Linkage Group LG12"/>
</dbReference>
<dbReference type="EMBL" id="CM042029">
    <property type="protein sequence ID" value="KAI3795134.1"/>
    <property type="molecule type" value="Genomic_DNA"/>
</dbReference>
<comment type="caution">
    <text evidence="1">The sequence shown here is derived from an EMBL/GenBank/DDBJ whole genome shotgun (WGS) entry which is preliminary data.</text>
</comment>
<evidence type="ECO:0000313" key="1">
    <source>
        <dbReference type="EMBL" id="KAI3795134.1"/>
    </source>
</evidence>